<dbReference type="AlphaFoldDB" id="A0A8H6N2M8"/>
<comment type="caution">
    <text evidence="1">The sequence shown here is derived from an EMBL/GenBank/DDBJ whole genome shotgun (WGS) entry which is preliminary data.</text>
</comment>
<dbReference type="Proteomes" id="UP000639643">
    <property type="component" value="Unassembled WGS sequence"/>
</dbReference>
<sequence>MHTAQQCPVLCVQAAGGIRTVAHLTRVGWRFVVEARPGQATPHASSVQRGVHYTVPSLAQPSCECEGFNMGKLHAERMCGRPHAASSSESDALVRPLVDVMTLVLMEWESGRDDGIGMAPGKGRRLFLILSGQLGERPITT</sequence>
<evidence type="ECO:0000313" key="2">
    <source>
        <dbReference type="Proteomes" id="UP000639643"/>
    </source>
</evidence>
<proteinExistence type="predicted"/>
<evidence type="ECO:0000313" key="1">
    <source>
        <dbReference type="EMBL" id="KAF6818074.1"/>
    </source>
</evidence>
<accession>A0A8H6N2M8</accession>
<protein>
    <submittedName>
        <fullName evidence="1">Uncharacterized protein</fullName>
    </submittedName>
</protein>
<reference evidence="1" key="1">
    <citation type="journal article" date="2020" name="Phytopathology">
        <title>Genome Sequence Resources of Colletotrichum truncatum, C. plurivorum, C. musicola, and C. sojae: Four Species Pathogenic to Soybean (Glycine max).</title>
        <authorList>
            <person name="Rogerio F."/>
            <person name="Boufleur T.R."/>
            <person name="Ciampi-Guillardi M."/>
            <person name="Sukno S.A."/>
            <person name="Thon M.R."/>
            <person name="Massola Junior N.S."/>
            <person name="Baroncelli R."/>
        </authorList>
    </citation>
    <scope>NUCLEOTIDE SEQUENCE</scope>
    <source>
        <strain evidence="1">LFN0074</strain>
    </source>
</reference>
<gene>
    <name evidence="1" type="ORF">CMUS01_11988</name>
</gene>
<organism evidence="1 2">
    <name type="scientific">Colletotrichum musicola</name>
    <dbReference type="NCBI Taxonomy" id="2175873"/>
    <lineage>
        <taxon>Eukaryota</taxon>
        <taxon>Fungi</taxon>
        <taxon>Dikarya</taxon>
        <taxon>Ascomycota</taxon>
        <taxon>Pezizomycotina</taxon>
        <taxon>Sordariomycetes</taxon>
        <taxon>Hypocreomycetidae</taxon>
        <taxon>Glomerellales</taxon>
        <taxon>Glomerellaceae</taxon>
        <taxon>Colletotrichum</taxon>
        <taxon>Colletotrichum orchidearum species complex</taxon>
    </lineage>
</organism>
<keyword evidence="2" id="KW-1185">Reference proteome</keyword>
<dbReference type="EMBL" id="WIGM01000642">
    <property type="protein sequence ID" value="KAF6818074.1"/>
    <property type="molecule type" value="Genomic_DNA"/>
</dbReference>
<name>A0A8H6N2M8_9PEZI</name>